<protein>
    <submittedName>
        <fullName evidence="1">Uncharacterized protein</fullName>
    </submittedName>
</protein>
<evidence type="ECO:0000313" key="2">
    <source>
        <dbReference type="Proteomes" id="UP000001942"/>
    </source>
</evidence>
<evidence type="ECO:0000313" key="1">
    <source>
        <dbReference type="EMBL" id="ABD45704.1"/>
    </source>
</evidence>
<dbReference type="EMBL" id="CP000237">
    <property type="protein sequence ID" value="ABD45704.1"/>
    <property type="molecule type" value="Genomic_DNA"/>
</dbReference>
<dbReference type="AlphaFoldDB" id="Q2GDC0"/>
<keyword evidence="2" id="KW-1185">Reference proteome</keyword>
<name>Q2GDC0_EHRS3</name>
<dbReference type="KEGG" id="nse:NSE_0648"/>
<reference evidence="1 2" key="1">
    <citation type="journal article" date="2006" name="PLoS Genet.">
        <title>Comparative genomics of emerging human ehrlichiosis agents.</title>
        <authorList>
            <person name="Dunning Hotopp J.C."/>
            <person name="Lin M."/>
            <person name="Madupu R."/>
            <person name="Crabtree J."/>
            <person name="Angiuoli S.V."/>
            <person name="Eisen J.A."/>
            <person name="Seshadri R."/>
            <person name="Ren Q."/>
            <person name="Wu M."/>
            <person name="Utterback T.R."/>
            <person name="Smith S."/>
            <person name="Lewis M."/>
            <person name="Khouri H."/>
            <person name="Zhang C."/>
            <person name="Niu H."/>
            <person name="Lin Q."/>
            <person name="Ohashi N."/>
            <person name="Zhi N."/>
            <person name="Nelson W."/>
            <person name="Brinkac L.M."/>
            <person name="Dodson R.J."/>
            <person name="Rosovitz M.J."/>
            <person name="Sundaram J."/>
            <person name="Daugherty S.C."/>
            <person name="Davidsen T."/>
            <person name="Durkin A.S."/>
            <person name="Gwinn M."/>
            <person name="Haft D.H."/>
            <person name="Selengut J.D."/>
            <person name="Sullivan S.A."/>
            <person name="Zafar N."/>
            <person name="Zhou L."/>
            <person name="Benahmed F."/>
            <person name="Forberger H."/>
            <person name="Halpin R."/>
            <person name="Mulligan S."/>
            <person name="Robinson J."/>
            <person name="White O."/>
            <person name="Rikihisa Y."/>
            <person name="Tettelin H."/>
        </authorList>
    </citation>
    <scope>NUCLEOTIDE SEQUENCE [LARGE SCALE GENOMIC DNA]</scope>
    <source>
        <strain evidence="2">ATCC VR-367 / Miyayama</strain>
    </source>
</reference>
<sequence>MLSPALRLGSILAAIMQMSSLFKISFASCFCFLLDSFASKSVPSSSSISSSLSCSSFFSSSCSFSLILSWSLSLVSEGFRFSIIYWTSSSNNSLPIGRTLFLPTSITISSIMRSGRPDILAIFFCCS</sequence>
<gene>
    <name evidence="1" type="ordered locus">NSE_0648</name>
</gene>
<organism evidence="1 2">
    <name type="scientific">Ehrlichia sennetsu (strain ATCC VR-367 / Miyayama)</name>
    <name type="common">Neorickettsia sennetsu</name>
    <dbReference type="NCBI Taxonomy" id="222891"/>
    <lineage>
        <taxon>Bacteria</taxon>
        <taxon>Pseudomonadati</taxon>
        <taxon>Pseudomonadota</taxon>
        <taxon>Alphaproteobacteria</taxon>
        <taxon>Rickettsiales</taxon>
        <taxon>Anaplasmataceae</taxon>
        <taxon>Ehrlichia</taxon>
    </lineage>
</organism>
<dbReference type="HOGENOM" id="CLU_1968193_0_0_5"/>
<accession>Q2GDC0</accession>
<proteinExistence type="predicted"/>
<dbReference type="Proteomes" id="UP000001942">
    <property type="component" value="Chromosome"/>
</dbReference>